<gene>
    <name evidence="1" type="ORF">C4K07_4868</name>
</gene>
<protein>
    <submittedName>
        <fullName evidence="1">Uncharacterized protein</fullName>
    </submittedName>
</protein>
<reference evidence="1 2" key="1">
    <citation type="submission" date="2018-03" db="EMBL/GenBank/DDBJ databases">
        <title>Diversity of phytobeneficial traits revealed by whole-genome analysis of worldwide-isolated phenazine-producing Pseudomonas spp.</title>
        <authorList>
            <person name="Biessy A."/>
            <person name="Novinscak A."/>
            <person name="Blom J."/>
            <person name="Leger G."/>
            <person name="Thomashow L.S."/>
            <person name="Cazorla F.M."/>
            <person name="Josic D."/>
            <person name="Filion M."/>
        </authorList>
    </citation>
    <scope>NUCLEOTIDE SEQUENCE [LARGE SCALE GENOMIC DNA]</scope>
    <source>
        <strain evidence="1 2">ChPhzS24</strain>
    </source>
</reference>
<evidence type="ECO:0000313" key="2">
    <source>
        <dbReference type="Proteomes" id="UP000280455"/>
    </source>
</evidence>
<dbReference type="AlphaFoldDB" id="A0AAD0ZGQ7"/>
<dbReference type="Proteomes" id="UP000280455">
    <property type="component" value="Chromosome"/>
</dbReference>
<proteinExistence type="predicted"/>
<evidence type="ECO:0000313" key="1">
    <source>
        <dbReference type="EMBL" id="AZE31631.1"/>
    </source>
</evidence>
<organism evidence="1 2">
    <name type="scientific">Pseudomonas chlororaphis subsp. aureofaciens</name>
    <dbReference type="NCBI Taxonomy" id="587851"/>
    <lineage>
        <taxon>Bacteria</taxon>
        <taxon>Pseudomonadati</taxon>
        <taxon>Pseudomonadota</taxon>
        <taxon>Gammaproteobacteria</taxon>
        <taxon>Pseudomonadales</taxon>
        <taxon>Pseudomonadaceae</taxon>
        <taxon>Pseudomonas</taxon>
    </lineage>
</organism>
<name>A0AAD0ZGQ7_9PSED</name>
<dbReference type="EMBL" id="CP027750">
    <property type="protein sequence ID" value="AZE31631.1"/>
    <property type="molecule type" value="Genomic_DNA"/>
</dbReference>
<sequence length="118" mass="13057">MRTPGPVDNAHGFAHIWFTIDDVTPVNDHGRNLLDPNAPCVSYTLLSRYKLVLEAFSFWAGQIALHACRCLSGVRWQVSGQLLLEALLIIEEDKSDAGRLCHWVCLIGDHPGFAVGKC</sequence>
<accession>A0AAD0ZGQ7</accession>